<dbReference type="Gene3D" id="1.10.530.10">
    <property type="match status" value="1"/>
</dbReference>
<organism evidence="3 4">
    <name type="scientific">SAR86 cluster bacterium SAR86B</name>
    <dbReference type="NCBI Taxonomy" id="1123867"/>
    <lineage>
        <taxon>Bacteria</taxon>
        <taxon>Pseudomonadati</taxon>
        <taxon>Pseudomonadota</taxon>
        <taxon>Gammaproteobacteria</taxon>
        <taxon>SAR86 cluster</taxon>
    </lineage>
</organism>
<dbReference type="InterPro" id="IPR000189">
    <property type="entry name" value="Transglyc_AS"/>
</dbReference>
<accession>J5KCM2</accession>
<dbReference type="PANTHER" id="PTHR37423">
    <property type="entry name" value="SOLUBLE LYTIC MUREIN TRANSGLYCOSYLASE-RELATED"/>
    <property type="match status" value="1"/>
</dbReference>
<evidence type="ECO:0000313" key="4">
    <source>
        <dbReference type="Proteomes" id="UP000010116"/>
    </source>
</evidence>
<protein>
    <submittedName>
        <fullName evidence="3">Membrane-bound lytic murein transglycosylase F 1</fullName>
    </submittedName>
</protein>
<dbReference type="AlphaFoldDB" id="J5KCM2"/>
<dbReference type="InterPro" id="IPR008258">
    <property type="entry name" value="Transglycosylase_SLT_dom_1"/>
</dbReference>
<dbReference type="Pfam" id="PF01464">
    <property type="entry name" value="SLT"/>
    <property type="match status" value="1"/>
</dbReference>
<proteinExistence type="inferred from homology"/>
<evidence type="ECO:0000259" key="2">
    <source>
        <dbReference type="Pfam" id="PF01464"/>
    </source>
</evidence>
<reference evidence="3 4" key="1">
    <citation type="journal article" date="2012" name="ISME J.">
        <title>Genomic insights to SAR86, an abundant and uncultivated marine bacterial lineage.</title>
        <authorList>
            <person name="Dupont C.L."/>
            <person name="Rusch D.B."/>
            <person name="Yooseph S."/>
            <person name="Lombardo M.J."/>
            <person name="Richter R.A."/>
            <person name="Valas R."/>
            <person name="Novotny M."/>
            <person name="Yee-Greenbaum J."/>
            <person name="Selengut J.D."/>
            <person name="Haft D.H."/>
            <person name="Halpern A.L."/>
            <person name="Lasken R.S."/>
            <person name="Nealson K."/>
            <person name="Friedman R."/>
            <person name="Venter J.C."/>
        </authorList>
    </citation>
    <scope>NUCLEOTIDE SEQUENCE [LARGE SCALE GENOMIC DNA]</scope>
</reference>
<dbReference type="SUPFAM" id="SSF53955">
    <property type="entry name" value="Lysozyme-like"/>
    <property type="match status" value="1"/>
</dbReference>
<dbReference type="InterPro" id="IPR023346">
    <property type="entry name" value="Lysozyme-like_dom_sf"/>
</dbReference>
<dbReference type="GO" id="GO:0016020">
    <property type="term" value="C:membrane"/>
    <property type="evidence" value="ECO:0007669"/>
    <property type="project" value="InterPro"/>
</dbReference>
<name>J5KCM2_9GAMM</name>
<feature type="domain" description="Transglycosylase SLT" evidence="2">
    <location>
        <begin position="71"/>
        <end position="172"/>
    </location>
</feature>
<dbReference type="GO" id="GO:0008933">
    <property type="term" value="F:peptidoglycan lytic transglycosylase activity"/>
    <property type="evidence" value="ECO:0007669"/>
    <property type="project" value="InterPro"/>
</dbReference>
<gene>
    <name evidence="3" type="ORF">NT02SARS_0818</name>
</gene>
<dbReference type="HOGENOM" id="CLU_1184384_0_0_6"/>
<dbReference type="Proteomes" id="UP000010116">
    <property type="component" value="Unassembled WGS sequence"/>
</dbReference>
<comment type="similarity">
    <text evidence="1">Belongs to the transglycosylase Slt family.</text>
</comment>
<evidence type="ECO:0000256" key="1">
    <source>
        <dbReference type="ARBA" id="ARBA00007734"/>
    </source>
</evidence>
<dbReference type="GO" id="GO:0000270">
    <property type="term" value="P:peptidoglycan metabolic process"/>
    <property type="evidence" value="ECO:0007669"/>
    <property type="project" value="InterPro"/>
</dbReference>
<sequence>MKLNNFFRVFLVFLAVTLADGCSPVEKDNSYKLISCDERLENVLAESKLNNFEHQKFNKLLANEFPKYKEIFIEAGEVNDIDWELLAAISFKESQWNPKAKSKTGVRGMMMVTLETAAIVGVNNRLDPVQSINGGAKYFANILTKNIFGKTDLDKLKISLASYNLGPTNIINIASTIDKEPNEMSWEDFYLKLKNISGPDVGLIDINNYTRGQQAIDYVERVSEFYDLMEVHSCKAKTQSV</sequence>
<dbReference type="CDD" id="cd13403">
    <property type="entry name" value="MLTF-like"/>
    <property type="match status" value="1"/>
</dbReference>
<dbReference type="EMBL" id="JH611185">
    <property type="protein sequence ID" value="EJP72843.1"/>
    <property type="molecule type" value="Genomic_DNA"/>
</dbReference>
<dbReference type="PROSITE" id="PS00922">
    <property type="entry name" value="TRANSGLYCOSYLASE"/>
    <property type="match status" value="1"/>
</dbReference>
<evidence type="ECO:0000313" key="3">
    <source>
        <dbReference type="EMBL" id="EJP72843.1"/>
    </source>
</evidence>
<dbReference type="PANTHER" id="PTHR37423:SF2">
    <property type="entry name" value="MEMBRANE-BOUND LYTIC MUREIN TRANSGLYCOSYLASE C"/>
    <property type="match status" value="1"/>
</dbReference>